<dbReference type="KEGG" id="bmy:BM_BM1340"/>
<protein>
    <submittedName>
        <fullName evidence="1">Bm1340</fullName>
    </submittedName>
</protein>
<sequence>MAKCSWNVLLSIISKVEVWKGNIDQRFEGRTVGEMPIVLNGS</sequence>
<proteinExistence type="predicted"/>
<reference evidence="2" key="3">
    <citation type="submission" date="2019-04" db="EMBL/GenBank/DDBJ databases">
        <authorList>
            <person name="Howe K."/>
            <person name="Paulini M."/>
            <person name="Williams G."/>
        </authorList>
    </citation>
    <scope>NUCLEOTIDE SEQUENCE [LARGE SCALE GENOMIC DNA]</scope>
    <source>
        <strain evidence="2">FR3</strain>
    </source>
</reference>
<name>A0A0J9XV20_BRUMA</name>
<accession>A0A4E9FRT2</accession>
<dbReference type="AlphaFoldDB" id="A0A0J9XV20"/>
<dbReference type="EMBL" id="CAAKNF010000195">
    <property type="protein sequence ID" value="VIO98459.1"/>
    <property type="molecule type" value="Genomic_DNA"/>
</dbReference>
<evidence type="ECO:0000313" key="1">
    <source>
        <dbReference type="EMBL" id="CDP96273.1"/>
    </source>
</evidence>
<dbReference type="CTD" id="66057846"/>
<reference evidence="1" key="1">
    <citation type="journal article" date="2007" name="Science">
        <title>Draft genome of the filarial nematode parasite Brugia malayi.</title>
        <authorList>
            <person name="Ghedin E."/>
            <person name="Wang S."/>
            <person name="Spiro D."/>
            <person name="Caler E."/>
            <person name="Zhao Q."/>
            <person name="Crabtree J."/>
            <person name="Allen J.E."/>
            <person name="Delcher A.L."/>
            <person name="Guiliano D.B."/>
            <person name="Miranda-Saavedra D."/>
            <person name="Angiuoli S.V."/>
            <person name="Creasy T."/>
            <person name="Amedeo P."/>
            <person name="Haas B."/>
            <person name="El-Sayed N.M."/>
            <person name="Wortman J.R."/>
            <person name="Feldblyum T."/>
            <person name="Tallon L."/>
            <person name="Schatz M."/>
            <person name="Shumway M."/>
            <person name="Koo H."/>
            <person name="Salzberg S.L."/>
            <person name="Schobel S."/>
            <person name="Pertea M."/>
            <person name="Pop M."/>
            <person name="White O."/>
            <person name="Barton G.J."/>
            <person name="Carlow C.K."/>
            <person name="Crawford M.J."/>
            <person name="Daub J."/>
            <person name="Dimmic M.W."/>
            <person name="Estes C.F."/>
            <person name="Foster J.M."/>
            <person name="Ganatra M."/>
            <person name="Gregory W.F."/>
            <person name="Johnson N.M."/>
            <person name="Jin J."/>
            <person name="Komuniecki R."/>
            <person name="Korf I."/>
            <person name="Kumar S."/>
            <person name="Laney S."/>
            <person name="Li B.W."/>
            <person name="Li W."/>
            <person name="Lindblom T.H."/>
            <person name="Lustigman S."/>
            <person name="Ma D."/>
            <person name="Maina C.V."/>
            <person name="Martin D.M."/>
            <person name="McCarter J.P."/>
            <person name="McReynolds L."/>
            <person name="Mitreva M."/>
            <person name="Nutman T.B."/>
            <person name="Parkinson J."/>
            <person name="Peregrin-Alvarez J.M."/>
            <person name="Poole C."/>
            <person name="Ren Q."/>
            <person name="Saunders L."/>
            <person name="Sluder A.E."/>
            <person name="Smith K."/>
            <person name="Stanke M."/>
            <person name="Unnasch T.R."/>
            <person name="Ware J."/>
            <person name="Wei A.D."/>
            <person name="Weil G."/>
            <person name="Williams D.J."/>
            <person name="Zhang Y."/>
            <person name="Williams S.A."/>
            <person name="Fraser-Liggett C."/>
            <person name="Slatko B."/>
            <person name="Blaxter M.L."/>
            <person name="Scott A.L."/>
        </authorList>
    </citation>
    <scope>NUCLEOTIDE SEQUENCE</scope>
    <source>
        <strain evidence="1">FR3</strain>
    </source>
</reference>
<gene>
    <name evidence="1 2" type="ORF">Bm1340</name>
    <name evidence="2" type="ORF">BM_BM1340</name>
    <name evidence="1" type="ORF">BM_Bm1340</name>
</gene>
<evidence type="ECO:0000313" key="2">
    <source>
        <dbReference type="EMBL" id="VIO98459.1"/>
    </source>
</evidence>
<organism evidence="1">
    <name type="scientific">Brugia malayi</name>
    <name type="common">Filarial nematode worm</name>
    <dbReference type="NCBI Taxonomy" id="6279"/>
    <lineage>
        <taxon>Eukaryota</taxon>
        <taxon>Metazoa</taxon>
        <taxon>Ecdysozoa</taxon>
        <taxon>Nematoda</taxon>
        <taxon>Chromadorea</taxon>
        <taxon>Rhabditida</taxon>
        <taxon>Spirurina</taxon>
        <taxon>Spiruromorpha</taxon>
        <taxon>Filarioidea</taxon>
        <taxon>Onchocercidae</taxon>
        <taxon>Brugia</taxon>
    </lineage>
</organism>
<dbReference type="EMBL" id="LN856957">
    <property type="protein sequence ID" value="CDP96273.1"/>
    <property type="molecule type" value="Genomic_DNA"/>
</dbReference>
<dbReference type="RefSeq" id="XP_042937780.1">
    <property type="nucleotide sequence ID" value="XM_043081846.1"/>
</dbReference>
<reference evidence="1" key="2">
    <citation type="submission" date="2012-12" db="EMBL/GenBank/DDBJ databases">
        <authorList>
            <person name="Gao Y.W."/>
            <person name="Fan S.T."/>
            <person name="Sun H.T."/>
            <person name="Wang Z."/>
            <person name="Gao X.L."/>
            <person name="Li Y.G."/>
            <person name="Wang T.C."/>
            <person name="Zhang K."/>
            <person name="Xu W.W."/>
            <person name="Yu Z.J."/>
            <person name="Xia X.Z."/>
        </authorList>
    </citation>
    <scope>NUCLEOTIDE SEQUENCE</scope>
    <source>
        <strain evidence="1">FR3</strain>
    </source>
</reference>
<dbReference type="GeneID" id="66057846"/>
<accession>A0A0J9XV20</accession>